<name>A0A023BX26_9FLAO</name>
<keyword evidence="1" id="KW-0812">Transmembrane</keyword>
<organism evidence="2 3">
    <name type="scientific">Aquimarina atlantica</name>
    <dbReference type="NCBI Taxonomy" id="1317122"/>
    <lineage>
        <taxon>Bacteria</taxon>
        <taxon>Pseudomonadati</taxon>
        <taxon>Bacteroidota</taxon>
        <taxon>Flavobacteriia</taxon>
        <taxon>Flavobacteriales</taxon>
        <taxon>Flavobacteriaceae</taxon>
        <taxon>Aquimarina</taxon>
    </lineage>
</organism>
<evidence type="ECO:0000313" key="2">
    <source>
        <dbReference type="EMBL" id="EZH74596.1"/>
    </source>
</evidence>
<protein>
    <recommendedName>
        <fullName evidence="4">Cell division protein FtsQ</fullName>
    </recommendedName>
</protein>
<evidence type="ECO:0000256" key="1">
    <source>
        <dbReference type="SAM" id="Phobius"/>
    </source>
</evidence>
<dbReference type="Proteomes" id="UP000023541">
    <property type="component" value="Unassembled WGS sequence"/>
</dbReference>
<accession>A0A023BX26</accession>
<reference evidence="2 3" key="1">
    <citation type="submission" date="2014-04" db="EMBL/GenBank/DDBJ databases">
        <title>Aquimarina sp. 22II-S11-z7 Genome Sequencing.</title>
        <authorList>
            <person name="Lai Q."/>
        </authorList>
    </citation>
    <scope>NUCLEOTIDE SEQUENCE [LARGE SCALE GENOMIC DNA]</scope>
    <source>
        <strain evidence="2 3">22II-S11-z7</strain>
    </source>
</reference>
<gene>
    <name evidence="2" type="ORF">ATO12_12575</name>
</gene>
<sequence>MKRRVLIYLKFSGLLILMVVLFAFASKRNEQRKINEVLIEFVEEQDPYVDEITVNKLLIQNQDRVTNVGKEILVLNTVEQKLDAHKMIEHSDVYLTVNGELRARIKQRTPIARVNAVTPFYVDVTGNTMPLSDSYSAHVPIVHNVSEREVIQVFPLLKKIQEDEFLKKHVVGVYLNVEGNYELELRVYSFKLVFGKIENLDNKIRNFKAFYQKALRDKSLEKYKKVSLQFSNQVVCTIK</sequence>
<dbReference type="RefSeq" id="WP_034241169.1">
    <property type="nucleotide sequence ID" value="NZ_AQRA01000003.1"/>
</dbReference>
<evidence type="ECO:0008006" key="4">
    <source>
        <dbReference type="Google" id="ProtNLM"/>
    </source>
</evidence>
<evidence type="ECO:0000313" key="3">
    <source>
        <dbReference type="Proteomes" id="UP000023541"/>
    </source>
</evidence>
<comment type="caution">
    <text evidence="2">The sequence shown here is derived from an EMBL/GenBank/DDBJ whole genome shotgun (WGS) entry which is preliminary data.</text>
</comment>
<proteinExistence type="predicted"/>
<dbReference type="EMBL" id="AQRA01000003">
    <property type="protein sequence ID" value="EZH74596.1"/>
    <property type="molecule type" value="Genomic_DNA"/>
</dbReference>
<keyword evidence="1" id="KW-1133">Transmembrane helix</keyword>
<keyword evidence="1" id="KW-0472">Membrane</keyword>
<dbReference type="STRING" id="1317122.ATO12_12575"/>
<dbReference type="eggNOG" id="COG1589">
    <property type="taxonomic scope" value="Bacteria"/>
</dbReference>
<dbReference type="OrthoDB" id="1466667at2"/>
<dbReference type="AlphaFoldDB" id="A0A023BX26"/>
<keyword evidence="3" id="KW-1185">Reference proteome</keyword>
<feature type="transmembrane region" description="Helical" evidence="1">
    <location>
        <begin position="6"/>
        <end position="25"/>
    </location>
</feature>